<dbReference type="Gene3D" id="3.90.1410.10">
    <property type="entry name" value="set domain protein methyltransferase, domain 1"/>
    <property type="match status" value="1"/>
</dbReference>
<evidence type="ECO:0000313" key="3">
    <source>
        <dbReference type="Proteomes" id="UP000799436"/>
    </source>
</evidence>
<proteinExistence type="predicted"/>
<name>A0A6G1LMY8_9PEZI</name>
<dbReference type="InterPro" id="IPR050600">
    <property type="entry name" value="SETD3_SETD6_MTase"/>
</dbReference>
<dbReference type="CDD" id="cd10527">
    <property type="entry name" value="SET_LSMT"/>
    <property type="match status" value="1"/>
</dbReference>
<dbReference type="EMBL" id="ML995808">
    <property type="protein sequence ID" value="KAF2774311.1"/>
    <property type="molecule type" value="Genomic_DNA"/>
</dbReference>
<sequence>MIRDGKTSGWLTLPPQAVQPWAEINGVDFKQTMPGTAVGRGGALLAKEDITAPTSDSEALPVLLTVPKELILSAERIREHSNIDQDFRQVLEAIGAFASTSVYGGNTPRGAILVFLLVQASVSCPHLKERVSVHTPFTDYIKSLPMERLPTFWTETELSLLVGTTLAPAVTSKLRSLQREYDTLYDDLLTTRWYRLVSRHFTFDDWKQVDAMYRSRALDFPDIGHCMVPVVDLANHSAGETTIAVYEKDSQGNAMLQLRERKSLRKGDEVTITYGDEKGACEMLFSYGFLEHGRTSAETLFLSLAIQDDDVYRSAKMRMADCAPGFKIIDTGDGEIDWTGDFIWLLCVGHDDGLRFELARVVNSEDEETHAFFNDQELSGGAQQLRQLLAQHELWDVFHLRAVALLQQRVLDQSSTLQGTQEVVEGLPHGDGTDISDRVFEQAMQLRKLERDLLETACEDFERQKVQLAQSPVVQRYLAQMAGEGMRNEGSQHLRNGEEEFS</sequence>
<keyword evidence="3" id="KW-1185">Reference proteome</keyword>
<dbReference type="GO" id="GO:0005634">
    <property type="term" value="C:nucleus"/>
    <property type="evidence" value="ECO:0007669"/>
    <property type="project" value="TreeGrafter"/>
</dbReference>
<protein>
    <submittedName>
        <fullName evidence="2">SET domain-containing protein</fullName>
    </submittedName>
</protein>
<evidence type="ECO:0000313" key="2">
    <source>
        <dbReference type="EMBL" id="KAF2774311.1"/>
    </source>
</evidence>
<dbReference type="InterPro" id="IPR001214">
    <property type="entry name" value="SET_dom"/>
</dbReference>
<gene>
    <name evidence="2" type="ORF">EJ03DRAFT_322906</name>
</gene>
<dbReference type="GO" id="GO:0016279">
    <property type="term" value="F:protein-lysine N-methyltransferase activity"/>
    <property type="evidence" value="ECO:0007669"/>
    <property type="project" value="TreeGrafter"/>
</dbReference>
<organism evidence="2 3">
    <name type="scientific">Teratosphaeria nubilosa</name>
    <dbReference type="NCBI Taxonomy" id="161662"/>
    <lineage>
        <taxon>Eukaryota</taxon>
        <taxon>Fungi</taxon>
        <taxon>Dikarya</taxon>
        <taxon>Ascomycota</taxon>
        <taxon>Pezizomycotina</taxon>
        <taxon>Dothideomycetes</taxon>
        <taxon>Dothideomycetidae</taxon>
        <taxon>Mycosphaerellales</taxon>
        <taxon>Teratosphaeriaceae</taxon>
        <taxon>Teratosphaeria</taxon>
    </lineage>
</organism>
<dbReference type="PROSITE" id="PS50280">
    <property type="entry name" value="SET"/>
    <property type="match status" value="1"/>
</dbReference>
<reference evidence="2" key="1">
    <citation type="journal article" date="2020" name="Stud. Mycol.">
        <title>101 Dothideomycetes genomes: a test case for predicting lifestyles and emergence of pathogens.</title>
        <authorList>
            <person name="Haridas S."/>
            <person name="Albert R."/>
            <person name="Binder M."/>
            <person name="Bloem J."/>
            <person name="Labutti K."/>
            <person name="Salamov A."/>
            <person name="Andreopoulos B."/>
            <person name="Baker S."/>
            <person name="Barry K."/>
            <person name="Bills G."/>
            <person name="Bluhm B."/>
            <person name="Cannon C."/>
            <person name="Castanera R."/>
            <person name="Culley D."/>
            <person name="Daum C."/>
            <person name="Ezra D."/>
            <person name="Gonzalez J."/>
            <person name="Henrissat B."/>
            <person name="Kuo A."/>
            <person name="Liang C."/>
            <person name="Lipzen A."/>
            <person name="Lutzoni F."/>
            <person name="Magnuson J."/>
            <person name="Mondo S."/>
            <person name="Nolan M."/>
            <person name="Ohm R."/>
            <person name="Pangilinan J."/>
            <person name="Park H.-J."/>
            <person name="Ramirez L."/>
            <person name="Alfaro M."/>
            <person name="Sun H."/>
            <person name="Tritt A."/>
            <person name="Yoshinaga Y."/>
            <person name="Zwiers L.-H."/>
            <person name="Turgeon B."/>
            <person name="Goodwin S."/>
            <person name="Spatafora J."/>
            <person name="Crous P."/>
            <person name="Grigoriev I."/>
        </authorList>
    </citation>
    <scope>NUCLEOTIDE SEQUENCE</scope>
    <source>
        <strain evidence="2">CBS 116005</strain>
    </source>
</reference>
<dbReference type="SUPFAM" id="SSF82199">
    <property type="entry name" value="SET domain"/>
    <property type="match status" value="1"/>
</dbReference>
<dbReference type="PANTHER" id="PTHR13271:SF76">
    <property type="entry name" value="SET DOMAIN-CONTAINING PROTEIN 8"/>
    <property type="match status" value="1"/>
</dbReference>
<dbReference type="InterPro" id="IPR046341">
    <property type="entry name" value="SET_dom_sf"/>
</dbReference>
<accession>A0A6G1LMY8</accession>
<dbReference type="Proteomes" id="UP000799436">
    <property type="component" value="Unassembled WGS sequence"/>
</dbReference>
<dbReference type="OrthoDB" id="441812at2759"/>
<dbReference type="AlphaFoldDB" id="A0A6G1LMY8"/>
<feature type="domain" description="SET" evidence="1">
    <location>
        <begin position="25"/>
        <end position="275"/>
    </location>
</feature>
<evidence type="ECO:0000259" key="1">
    <source>
        <dbReference type="PROSITE" id="PS50280"/>
    </source>
</evidence>
<dbReference type="PANTHER" id="PTHR13271">
    <property type="entry name" value="UNCHARACTERIZED PUTATIVE METHYLTRANSFERASE"/>
    <property type="match status" value="1"/>
</dbReference>